<dbReference type="EMBL" id="CADCWC010000165">
    <property type="protein sequence ID" value="CAA9531261.1"/>
    <property type="molecule type" value="Genomic_DNA"/>
</dbReference>
<sequence>MLAHAGDVGILPPDAARAAARAAQQALAGDLQRWLTVAGVGGLAVWAAAALAETRLDRRAGAHAVAELLAGGRPSG</sequence>
<protein>
    <submittedName>
        <fullName evidence="1">Uncharacterized protein</fullName>
    </submittedName>
</protein>
<dbReference type="AlphaFoldDB" id="A0A6J4TS96"/>
<reference evidence="1" key="1">
    <citation type="submission" date="2020-02" db="EMBL/GenBank/DDBJ databases">
        <authorList>
            <person name="Meier V. D."/>
        </authorList>
    </citation>
    <scope>NUCLEOTIDE SEQUENCE</scope>
    <source>
        <strain evidence="1">AVDCRST_MAG79</strain>
    </source>
</reference>
<name>A0A6J4TS96_9ACTN</name>
<organism evidence="1">
    <name type="scientific">uncultured Thermoleophilia bacterium</name>
    <dbReference type="NCBI Taxonomy" id="1497501"/>
    <lineage>
        <taxon>Bacteria</taxon>
        <taxon>Bacillati</taxon>
        <taxon>Actinomycetota</taxon>
        <taxon>Thermoleophilia</taxon>
        <taxon>environmental samples</taxon>
    </lineage>
</organism>
<feature type="non-terminal residue" evidence="1">
    <location>
        <position position="76"/>
    </location>
</feature>
<proteinExistence type="predicted"/>
<accession>A0A6J4TS96</accession>
<gene>
    <name evidence="1" type="ORF">AVDCRST_MAG79-943</name>
</gene>
<evidence type="ECO:0000313" key="1">
    <source>
        <dbReference type="EMBL" id="CAA9531261.1"/>
    </source>
</evidence>